<dbReference type="OMA" id="QFYIHIC"/>
<dbReference type="SMART" id="SM00333">
    <property type="entry name" value="TUDOR"/>
    <property type="match status" value="1"/>
</dbReference>
<dbReference type="SUPFAM" id="SSF63748">
    <property type="entry name" value="Tudor/PWWP/MBT"/>
    <property type="match status" value="1"/>
</dbReference>
<dbReference type="InParanoid" id="H2XL66"/>
<dbReference type="InterPro" id="IPR025605">
    <property type="entry name" value="OST-HTH/LOTUS_dom"/>
</dbReference>
<evidence type="ECO:0000259" key="6">
    <source>
        <dbReference type="PROSITE" id="PS50304"/>
    </source>
</evidence>
<evidence type="ECO:0000256" key="5">
    <source>
        <dbReference type="SAM" id="Coils"/>
    </source>
</evidence>
<dbReference type="PROSITE" id="PS51644">
    <property type="entry name" value="HTH_OST"/>
    <property type="match status" value="2"/>
</dbReference>
<reference evidence="8" key="2">
    <citation type="submission" date="2025-08" db="UniProtKB">
        <authorList>
            <consortium name="Ensembl"/>
        </authorList>
    </citation>
    <scope>IDENTIFICATION</scope>
</reference>
<dbReference type="PROSITE" id="PS50304">
    <property type="entry name" value="TUDOR"/>
    <property type="match status" value="1"/>
</dbReference>
<dbReference type="Gene3D" id="3.30.420.610">
    <property type="entry name" value="LOTUS domain-like"/>
    <property type="match status" value="4"/>
</dbReference>
<evidence type="ECO:0000256" key="4">
    <source>
        <dbReference type="ARBA" id="ARBA00022871"/>
    </source>
</evidence>
<comment type="subcellular location">
    <subcellularLocation>
        <location evidence="1">Cytoplasm</location>
    </subcellularLocation>
</comment>
<evidence type="ECO:0000259" key="7">
    <source>
        <dbReference type="PROSITE" id="PS51644"/>
    </source>
</evidence>
<dbReference type="InterPro" id="IPR041966">
    <property type="entry name" value="LOTUS-like"/>
</dbReference>
<dbReference type="PANTHER" id="PTHR22948">
    <property type="entry name" value="TUDOR DOMAIN CONTAINING PROTEIN"/>
    <property type="match status" value="1"/>
</dbReference>
<accession>H2XL66</accession>
<dbReference type="Ensembl" id="ENSCINT00000033328.1">
    <property type="protein sequence ID" value="ENSCINP00000030398.1"/>
    <property type="gene ID" value="ENSCING00000020439.1"/>
</dbReference>
<evidence type="ECO:0008006" key="10">
    <source>
        <dbReference type="Google" id="ProtNLM"/>
    </source>
</evidence>
<protein>
    <recommendedName>
        <fullName evidence="10">Tudor domain-containing protein</fullName>
    </recommendedName>
</protein>
<evidence type="ECO:0000313" key="9">
    <source>
        <dbReference type="Proteomes" id="UP000008144"/>
    </source>
</evidence>
<dbReference type="GeneTree" id="ENSGT00390000001360"/>
<keyword evidence="3" id="KW-0677">Repeat</keyword>
<dbReference type="Proteomes" id="UP000008144">
    <property type="component" value="Unassembled WGS sequence"/>
</dbReference>
<feature type="domain" description="HTH OST-type" evidence="7">
    <location>
        <begin position="239"/>
        <end position="313"/>
    </location>
</feature>
<keyword evidence="9" id="KW-1185">Reference proteome</keyword>
<organism evidence="8 9">
    <name type="scientific">Ciona intestinalis</name>
    <name type="common">Transparent sea squirt</name>
    <name type="synonym">Ascidia intestinalis</name>
    <dbReference type="NCBI Taxonomy" id="7719"/>
    <lineage>
        <taxon>Eukaryota</taxon>
        <taxon>Metazoa</taxon>
        <taxon>Chordata</taxon>
        <taxon>Tunicata</taxon>
        <taxon>Ascidiacea</taxon>
        <taxon>Phlebobranchia</taxon>
        <taxon>Cionidae</taxon>
        <taxon>Ciona</taxon>
    </lineage>
</organism>
<feature type="coiled-coil region" evidence="5">
    <location>
        <begin position="173"/>
        <end position="200"/>
    </location>
</feature>
<dbReference type="InterPro" id="IPR035437">
    <property type="entry name" value="SNase_OB-fold_sf"/>
</dbReference>
<evidence type="ECO:0000313" key="8">
    <source>
        <dbReference type="Ensembl" id="ENSCINP00000030398.1"/>
    </source>
</evidence>
<reference evidence="8" key="3">
    <citation type="submission" date="2025-09" db="UniProtKB">
        <authorList>
            <consortium name="Ensembl"/>
        </authorList>
    </citation>
    <scope>IDENTIFICATION</scope>
</reference>
<dbReference type="GO" id="GO:0005737">
    <property type="term" value="C:cytoplasm"/>
    <property type="evidence" value="ECO:0007669"/>
    <property type="project" value="UniProtKB-SubCell"/>
</dbReference>
<keyword evidence="5" id="KW-0175">Coiled coil</keyword>
<dbReference type="Pfam" id="PF00567">
    <property type="entry name" value="TUDOR"/>
    <property type="match status" value="1"/>
</dbReference>
<evidence type="ECO:0000256" key="1">
    <source>
        <dbReference type="ARBA" id="ARBA00004496"/>
    </source>
</evidence>
<keyword evidence="4" id="KW-0744">Spermatogenesis</keyword>
<feature type="domain" description="HTH OST-type" evidence="7">
    <location>
        <begin position="85"/>
        <end position="162"/>
    </location>
</feature>
<dbReference type="STRING" id="7719.ENSCINP00000030398"/>
<keyword evidence="2" id="KW-0963">Cytoplasm</keyword>
<keyword evidence="4" id="KW-0221">Differentiation</keyword>
<sequence>MAGEVLPYKKFHFMTSRDFLKSLRDTLVFVYDGPHVIIHGIADDKTEHIKKMITKQRKPKTYNSLEGQLEPKRSPRIKKAPTLYVPAFIRNNLFKVIKTFPNGFSISILPEIYSKVNGAKLHINGHGFENHRDLLLAMPDIVRLEFGRTNRAGQNLYVYPAKYLTQTKVHGDKNNIAENKDCLEKEVTTEKKKEDKAIEEKSLNKETEKIVKNHLAAKKVNTGPKQEVNNIFKQEYSPACQILQRELLQLLSGRPNGTWSLNISSLYEQKYNKPLELKNYGYFSIIEFMSTLGNKVSMYRPLPSGDWFFNIRSPNQTNPPKPPATDLTDVKIKLKQLMSRFNDGIVIECLNDLYQMTFNSSLPVGGVYINVETLLCKALDVVKLCEKDGRCMVLPHDHSMGASPKQGSPIDAVGGGVCYRTLDVPAPSDDYIDIFVSHVVTPGAFMVQLIGEDTTVALDELMDDLEEFYCSNEAAAYRMPSDLISVGQVCVTVSIQDKNWNRALITKEPLDCGFVEILFVDYGDIASVNVRSLFLLKEKFLNLPAQMIRSRLSHVQPYNLGSWSLDSRRVMLDLCRNKPLVAKVTGVDTHNVMSLLICDTTHDTIDVYINDVLADQQFATLVCDFASSHELE</sequence>
<dbReference type="AlphaFoldDB" id="H2XL66"/>
<evidence type="ECO:0000256" key="2">
    <source>
        <dbReference type="ARBA" id="ARBA00022490"/>
    </source>
</evidence>
<proteinExistence type="predicted"/>
<evidence type="ECO:0000256" key="3">
    <source>
        <dbReference type="ARBA" id="ARBA00022737"/>
    </source>
</evidence>
<dbReference type="HOGENOM" id="CLU_013593_1_0_1"/>
<dbReference type="GO" id="GO:0030154">
    <property type="term" value="P:cell differentiation"/>
    <property type="evidence" value="ECO:0007669"/>
    <property type="project" value="UniProtKB-ARBA"/>
</dbReference>
<dbReference type="InterPro" id="IPR002999">
    <property type="entry name" value="Tudor"/>
</dbReference>
<dbReference type="InterPro" id="IPR050621">
    <property type="entry name" value="Tudor_domain_containing"/>
</dbReference>
<name>H2XL66_CIOIN</name>
<dbReference type="Gene3D" id="2.40.50.90">
    <property type="match status" value="1"/>
</dbReference>
<dbReference type="Gene3D" id="2.30.30.140">
    <property type="match status" value="1"/>
</dbReference>
<dbReference type="GO" id="GO:0007283">
    <property type="term" value="P:spermatogenesis"/>
    <property type="evidence" value="ECO:0007669"/>
    <property type="project" value="UniProtKB-KW"/>
</dbReference>
<dbReference type="Pfam" id="PF12872">
    <property type="entry name" value="OST-HTH"/>
    <property type="match status" value="2"/>
</dbReference>
<feature type="domain" description="Tudor" evidence="6">
    <location>
        <begin position="483"/>
        <end position="543"/>
    </location>
</feature>
<dbReference type="PANTHER" id="PTHR22948:SF76">
    <property type="entry name" value="FI20010P1-RELATED"/>
    <property type="match status" value="1"/>
</dbReference>
<reference evidence="9" key="1">
    <citation type="journal article" date="2002" name="Science">
        <title>The draft genome of Ciona intestinalis: insights into chordate and vertebrate origins.</title>
        <authorList>
            <person name="Dehal P."/>
            <person name="Satou Y."/>
            <person name="Campbell R.K."/>
            <person name="Chapman J."/>
            <person name="Degnan B."/>
            <person name="De Tomaso A."/>
            <person name="Davidson B."/>
            <person name="Di Gregorio A."/>
            <person name="Gelpke M."/>
            <person name="Goodstein D.M."/>
            <person name="Harafuji N."/>
            <person name="Hastings K.E."/>
            <person name="Ho I."/>
            <person name="Hotta K."/>
            <person name="Huang W."/>
            <person name="Kawashima T."/>
            <person name="Lemaire P."/>
            <person name="Martinez D."/>
            <person name="Meinertzhagen I.A."/>
            <person name="Necula S."/>
            <person name="Nonaka M."/>
            <person name="Putnam N."/>
            <person name="Rash S."/>
            <person name="Saiga H."/>
            <person name="Satake M."/>
            <person name="Terry A."/>
            <person name="Yamada L."/>
            <person name="Wang H.G."/>
            <person name="Awazu S."/>
            <person name="Azumi K."/>
            <person name="Boore J."/>
            <person name="Branno M."/>
            <person name="Chin-Bow S."/>
            <person name="DeSantis R."/>
            <person name="Doyle S."/>
            <person name="Francino P."/>
            <person name="Keys D.N."/>
            <person name="Haga S."/>
            <person name="Hayashi H."/>
            <person name="Hino K."/>
            <person name="Imai K.S."/>
            <person name="Inaba K."/>
            <person name="Kano S."/>
            <person name="Kobayashi K."/>
            <person name="Kobayashi M."/>
            <person name="Lee B.I."/>
            <person name="Makabe K.W."/>
            <person name="Manohar C."/>
            <person name="Matassi G."/>
            <person name="Medina M."/>
            <person name="Mochizuki Y."/>
            <person name="Mount S."/>
            <person name="Morishita T."/>
            <person name="Miura S."/>
            <person name="Nakayama A."/>
            <person name="Nishizaka S."/>
            <person name="Nomoto H."/>
            <person name="Ohta F."/>
            <person name="Oishi K."/>
            <person name="Rigoutsos I."/>
            <person name="Sano M."/>
            <person name="Sasaki A."/>
            <person name="Sasakura Y."/>
            <person name="Shoguchi E."/>
            <person name="Shin-i T."/>
            <person name="Spagnuolo A."/>
            <person name="Stainier D."/>
            <person name="Suzuki M.M."/>
            <person name="Tassy O."/>
            <person name="Takatori N."/>
            <person name="Tokuoka M."/>
            <person name="Yagi K."/>
            <person name="Yoshizaki F."/>
            <person name="Wada S."/>
            <person name="Zhang C."/>
            <person name="Hyatt P.D."/>
            <person name="Larimer F."/>
            <person name="Detter C."/>
            <person name="Doggett N."/>
            <person name="Glavina T."/>
            <person name="Hawkins T."/>
            <person name="Richardson P."/>
            <person name="Lucas S."/>
            <person name="Kohara Y."/>
            <person name="Levine M."/>
            <person name="Satoh N."/>
            <person name="Rokhsar D.S."/>
        </authorList>
    </citation>
    <scope>NUCLEOTIDE SEQUENCE [LARGE SCALE GENOMIC DNA]</scope>
</reference>